<accession>A0A0L8V695</accession>
<dbReference type="AlphaFoldDB" id="A0A0L8V695"/>
<comment type="caution">
    <text evidence="1">The sequence shown here is derived from an EMBL/GenBank/DDBJ whole genome shotgun (WGS) entry which is preliminary data.</text>
</comment>
<name>A0A0L8V695_9BACT</name>
<dbReference type="EMBL" id="LGIA01000176">
    <property type="protein sequence ID" value="KOH43878.1"/>
    <property type="molecule type" value="Genomic_DNA"/>
</dbReference>
<reference evidence="2" key="1">
    <citation type="submission" date="2015-07" db="EMBL/GenBank/DDBJ databases">
        <title>Genome sequencing of Sunxiuqinia dokdonensis strain SK.</title>
        <authorList>
            <person name="Ahn S."/>
            <person name="Kim B.-C."/>
        </authorList>
    </citation>
    <scope>NUCLEOTIDE SEQUENCE [LARGE SCALE GENOMIC DNA]</scope>
    <source>
        <strain evidence="2">SK</strain>
    </source>
</reference>
<evidence type="ECO:0000313" key="2">
    <source>
        <dbReference type="Proteomes" id="UP000036958"/>
    </source>
</evidence>
<dbReference type="Proteomes" id="UP000036958">
    <property type="component" value="Unassembled WGS sequence"/>
</dbReference>
<keyword evidence="2" id="KW-1185">Reference proteome</keyword>
<protein>
    <submittedName>
        <fullName evidence="1">Uncharacterized protein</fullName>
    </submittedName>
</protein>
<sequence length="49" mass="5870">MAVFVSVDELQETKIARISNKTGLIFFMFFRVNFEKFCPKNRKKMTFQC</sequence>
<proteinExistence type="predicted"/>
<gene>
    <name evidence="1" type="ORF">NC99_33740</name>
</gene>
<organism evidence="1 2">
    <name type="scientific">Sunxiuqinia dokdonensis</name>
    <dbReference type="NCBI Taxonomy" id="1409788"/>
    <lineage>
        <taxon>Bacteria</taxon>
        <taxon>Pseudomonadati</taxon>
        <taxon>Bacteroidota</taxon>
        <taxon>Bacteroidia</taxon>
        <taxon>Marinilabiliales</taxon>
        <taxon>Prolixibacteraceae</taxon>
        <taxon>Sunxiuqinia</taxon>
    </lineage>
</organism>
<evidence type="ECO:0000313" key="1">
    <source>
        <dbReference type="EMBL" id="KOH43878.1"/>
    </source>
</evidence>
<dbReference type="STRING" id="1409788.NC99_33740"/>